<feature type="transmembrane region" description="Helical" evidence="8">
    <location>
        <begin position="258"/>
        <end position="278"/>
    </location>
</feature>
<feature type="transmembrane region" description="Helical" evidence="8">
    <location>
        <begin position="133"/>
        <end position="154"/>
    </location>
</feature>
<keyword evidence="2" id="KW-1003">Cell membrane</keyword>
<evidence type="ECO:0000313" key="9">
    <source>
        <dbReference type="EMBL" id="GAO40122.1"/>
    </source>
</evidence>
<comment type="subcellular location">
    <subcellularLocation>
        <location evidence="1">Cell membrane</location>
        <topology evidence="1">Multi-pass membrane protein</topology>
    </subcellularLocation>
</comment>
<evidence type="ECO:0000256" key="8">
    <source>
        <dbReference type="SAM" id="Phobius"/>
    </source>
</evidence>
<dbReference type="NCBIfam" id="TIGR04178">
    <property type="entry name" value="exo_archaeo"/>
    <property type="match status" value="1"/>
</dbReference>
<keyword evidence="7 8" id="KW-0472">Membrane</keyword>
<feature type="transmembrane region" description="Helical" evidence="8">
    <location>
        <begin position="48"/>
        <end position="64"/>
    </location>
</feature>
<evidence type="ECO:0000256" key="6">
    <source>
        <dbReference type="ARBA" id="ARBA00022989"/>
    </source>
</evidence>
<evidence type="ECO:0000313" key="10">
    <source>
        <dbReference type="Proteomes" id="UP000033202"/>
    </source>
</evidence>
<dbReference type="NCBIfam" id="NF035943">
    <property type="entry name" value="exosort_XrtV"/>
    <property type="match status" value="1"/>
</dbReference>
<proteinExistence type="predicted"/>
<evidence type="ECO:0000256" key="3">
    <source>
        <dbReference type="ARBA" id="ARBA00022670"/>
    </source>
</evidence>
<keyword evidence="10" id="KW-1185">Reference proteome</keyword>
<feature type="transmembrane region" description="Helical" evidence="8">
    <location>
        <begin position="220"/>
        <end position="246"/>
    </location>
</feature>
<feature type="transmembrane region" description="Helical" evidence="8">
    <location>
        <begin position="101"/>
        <end position="121"/>
    </location>
</feature>
<sequence>MNMATRPVRAHMPASQLLMRHWPLLLGLAVLAVPTLIAVATGSWTGEAGVHGPIVLATGIWLFARRWQELLSIQRPGQIGIVLAILVPSLLLYVFGRAFDFLVFQALAFLGVCIAVFYASFGAEAVRRMWFPILYLGFVVPLPLWVITTLTAPMKEYVSYMATWILSHAGYPIVREGVTIYVAQYQLLVEDACAGLNSLISLTAISLFYIYILHNASWRYALFLMLWIVPVALLANLVRVMILVLITYHFGNAAAQGFLHSTAGLVMFATALLGIFVVDGVMSPVRRMLTRTPA</sequence>
<keyword evidence="5" id="KW-0378">Hydrolase</keyword>
<dbReference type="STRING" id="1219043.SCH01S_43_00230"/>
<dbReference type="NCBIfam" id="TIGR02602">
    <property type="entry name" value="8TM_EpsH"/>
    <property type="match status" value="1"/>
</dbReference>
<name>A0A0E9MQS1_9SPHN</name>
<feature type="transmembrane region" description="Helical" evidence="8">
    <location>
        <begin position="76"/>
        <end position="95"/>
    </location>
</feature>
<dbReference type="GO" id="GO:0006508">
    <property type="term" value="P:proteolysis"/>
    <property type="evidence" value="ECO:0007669"/>
    <property type="project" value="UniProtKB-KW"/>
</dbReference>
<gene>
    <name evidence="9" type="ORF">SCH01S_43_00230</name>
</gene>
<dbReference type="Proteomes" id="UP000033202">
    <property type="component" value="Unassembled WGS sequence"/>
</dbReference>
<dbReference type="InterPro" id="IPR019127">
    <property type="entry name" value="Exosortase"/>
</dbReference>
<reference evidence="9 10" key="1">
    <citation type="submission" date="2015-04" db="EMBL/GenBank/DDBJ databases">
        <title>Whole genome shotgun sequence of Sphingomonas changbaiensis NBRC 104936.</title>
        <authorList>
            <person name="Katano-Makiyama Y."/>
            <person name="Hosoyama A."/>
            <person name="Hashimoto M."/>
            <person name="Noguchi M."/>
            <person name="Tsuchikane K."/>
            <person name="Ohji S."/>
            <person name="Yamazoe A."/>
            <person name="Ichikawa N."/>
            <person name="Kimura A."/>
            <person name="Fujita N."/>
        </authorList>
    </citation>
    <scope>NUCLEOTIDE SEQUENCE [LARGE SCALE GENOMIC DNA]</scope>
    <source>
        <strain evidence="9 10">NBRC 104936</strain>
    </source>
</reference>
<comment type="caution">
    <text evidence="9">The sequence shown here is derived from an EMBL/GenBank/DDBJ whole genome shotgun (WGS) entry which is preliminary data.</text>
</comment>
<dbReference type="GO" id="GO:0005886">
    <property type="term" value="C:plasma membrane"/>
    <property type="evidence" value="ECO:0007669"/>
    <property type="project" value="UniProtKB-SubCell"/>
</dbReference>
<evidence type="ECO:0000256" key="1">
    <source>
        <dbReference type="ARBA" id="ARBA00004651"/>
    </source>
</evidence>
<dbReference type="EMBL" id="BBWU01000043">
    <property type="protein sequence ID" value="GAO40122.1"/>
    <property type="molecule type" value="Genomic_DNA"/>
</dbReference>
<dbReference type="InterPro" id="IPR013426">
    <property type="entry name" value="EpsH-like"/>
</dbReference>
<accession>A0A0E9MQS1</accession>
<protein>
    <recommendedName>
        <fullName evidence="11">Exosortase</fullName>
    </recommendedName>
</protein>
<feature type="transmembrane region" description="Helical" evidence="8">
    <location>
        <begin position="194"/>
        <end position="213"/>
    </location>
</feature>
<evidence type="ECO:0000256" key="5">
    <source>
        <dbReference type="ARBA" id="ARBA00022801"/>
    </source>
</evidence>
<dbReference type="AlphaFoldDB" id="A0A0E9MQS1"/>
<keyword evidence="4 8" id="KW-0812">Transmembrane</keyword>
<evidence type="ECO:0008006" key="11">
    <source>
        <dbReference type="Google" id="ProtNLM"/>
    </source>
</evidence>
<evidence type="ECO:0000256" key="4">
    <source>
        <dbReference type="ARBA" id="ARBA00022692"/>
    </source>
</evidence>
<dbReference type="InterPro" id="IPR026392">
    <property type="entry name" value="Exo/Archaeosortase_dom"/>
</dbReference>
<dbReference type="Pfam" id="PF09721">
    <property type="entry name" value="Exosortase_EpsH"/>
    <property type="match status" value="1"/>
</dbReference>
<keyword evidence="6 8" id="KW-1133">Transmembrane helix</keyword>
<keyword evidence="3" id="KW-0645">Protease</keyword>
<dbReference type="GO" id="GO:0008233">
    <property type="term" value="F:peptidase activity"/>
    <property type="evidence" value="ECO:0007669"/>
    <property type="project" value="UniProtKB-KW"/>
</dbReference>
<organism evidence="9 10">
    <name type="scientific">Sphingomonas changbaiensis NBRC 104936</name>
    <dbReference type="NCBI Taxonomy" id="1219043"/>
    <lineage>
        <taxon>Bacteria</taxon>
        <taxon>Pseudomonadati</taxon>
        <taxon>Pseudomonadota</taxon>
        <taxon>Alphaproteobacteria</taxon>
        <taxon>Sphingomonadales</taxon>
        <taxon>Sphingomonadaceae</taxon>
        <taxon>Sphingomonas</taxon>
    </lineage>
</organism>
<evidence type="ECO:0000256" key="7">
    <source>
        <dbReference type="ARBA" id="ARBA00023136"/>
    </source>
</evidence>
<evidence type="ECO:0000256" key="2">
    <source>
        <dbReference type="ARBA" id="ARBA00022475"/>
    </source>
</evidence>